<evidence type="ECO:0000313" key="2">
    <source>
        <dbReference type="Proteomes" id="UP000215914"/>
    </source>
</evidence>
<dbReference type="EMBL" id="MNCJ02000316">
    <property type="protein sequence ID" value="KAF5823981.1"/>
    <property type="molecule type" value="Genomic_DNA"/>
</dbReference>
<evidence type="ECO:0000313" key="1">
    <source>
        <dbReference type="EMBL" id="KAF5823981.1"/>
    </source>
</evidence>
<keyword evidence="2" id="KW-1185">Reference proteome</keyword>
<proteinExistence type="predicted"/>
<reference evidence="1" key="1">
    <citation type="journal article" date="2017" name="Nature">
        <title>The sunflower genome provides insights into oil metabolism, flowering and Asterid evolution.</title>
        <authorList>
            <person name="Badouin H."/>
            <person name="Gouzy J."/>
            <person name="Grassa C.J."/>
            <person name="Murat F."/>
            <person name="Staton S.E."/>
            <person name="Cottret L."/>
            <person name="Lelandais-Briere C."/>
            <person name="Owens G.L."/>
            <person name="Carrere S."/>
            <person name="Mayjonade B."/>
            <person name="Legrand L."/>
            <person name="Gill N."/>
            <person name="Kane N.C."/>
            <person name="Bowers J.E."/>
            <person name="Hubner S."/>
            <person name="Bellec A."/>
            <person name="Berard A."/>
            <person name="Berges H."/>
            <person name="Blanchet N."/>
            <person name="Boniface M.C."/>
            <person name="Brunel D."/>
            <person name="Catrice O."/>
            <person name="Chaidir N."/>
            <person name="Claudel C."/>
            <person name="Donnadieu C."/>
            <person name="Faraut T."/>
            <person name="Fievet G."/>
            <person name="Helmstetter N."/>
            <person name="King M."/>
            <person name="Knapp S.J."/>
            <person name="Lai Z."/>
            <person name="Le Paslier M.C."/>
            <person name="Lippi Y."/>
            <person name="Lorenzon L."/>
            <person name="Mandel J.R."/>
            <person name="Marage G."/>
            <person name="Marchand G."/>
            <person name="Marquand E."/>
            <person name="Bret-Mestries E."/>
            <person name="Morien E."/>
            <person name="Nambeesan S."/>
            <person name="Nguyen T."/>
            <person name="Pegot-Espagnet P."/>
            <person name="Pouilly N."/>
            <person name="Raftis F."/>
            <person name="Sallet E."/>
            <person name="Schiex T."/>
            <person name="Thomas J."/>
            <person name="Vandecasteele C."/>
            <person name="Vares D."/>
            <person name="Vear F."/>
            <person name="Vautrin S."/>
            <person name="Crespi M."/>
            <person name="Mangin B."/>
            <person name="Burke J.M."/>
            <person name="Salse J."/>
            <person name="Munos S."/>
            <person name="Vincourt P."/>
            <person name="Rieseberg L.H."/>
            <person name="Langlade N.B."/>
        </authorList>
    </citation>
    <scope>NUCLEOTIDE SEQUENCE</scope>
    <source>
        <tissue evidence="1">Leaves</tissue>
    </source>
</reference>
<name>A0A9K3JZ40_HELAN</name>
<protein>
    <submittedName>
        <fullName evidence="1">Uncharacterized protein</fullName>
    </submittedName>
</protein>
<gene>
    <name evidence="1" type="ORF">HanXRQr2_Chr01g0044151</name>
</gene>
<accession>A0A9K3JZ40</accession>
<comment type="caution">
    <text evidence="1">The sequence shown here is derived from an EMBL/GenBank/DDBJ whole genome shotgun (WGS) entry which is preliminary data.</text>
</comment>
<reference evidence="1" key="2">
    <citation type="submission" date="2020-06" db="EMBL/GenBank/DDBJ databases">
        <title>Helianthus annuus Genome sequencing and assembly Release 2.</title>
        <authorList>
            <person name="Gouzy J."/>
            <person name="Langlade N."/>
            <person name="Munos S."/>
        </authorList>
    </citation>
    <scope>NUCLEOTIDE SEQUENCE</scope>
    <source>
        <tissue evidence="1">Leaves</tissue>
    </source>
</reference>
<sequence length="54" mass="5530">MSPEIGSDAPPTTTVPFTGTTVVLMDDGLHCFLPLSSQSSSIPAAGVWADHSLS</sequence>
<organism evidence="1 2">
    <name type="scientific">Helianthus annuus</name>
    <name type="common">Common sunflower</name>
    <dbReference type="NCBI Taxonomy" id="4232"/>
    <lineage>
        <taxon>Eukaryota</taxon>
        <taxon>Viridiplantae</taxon>
        <taxon>Streptophyta</taxon>
        <taxon>Embryophyta</taxon>
        <taxon>Tracheophyta</taxon>
        <taxon>Spermatophyta</taxon>
        <taxon>Magnoliopsida</taxon>
        <taxon>eudicotyledons</taxon>
        <taxon>Gunneridae</taxon>
        <taxon>Pentapetalae</taxon>
        <taxon>asterids</taxon>
        <taxon>campanulids</taxon>
        <taxon>Asterales</taxon>
        <taxon>Asteraceae</taxon>
        <taxon>Asteroideae</taxon>
        <taxon>Heliantheae alliance</taxon>
        <taxon>Heliantheae</taxon>
        <taxon>Helianthus</taxon>
    </lineage>
</organism>
<dbReference type="Proteomes" id="UP000215914">
    <property type="component" value="Unassembled WGS sequence"/>
</dbReference>
<dbReference type="AlphaFoldDB" id="A0A9K3JZ40"/>
<dbReference type="Gramene" id="mRNA:HanXRQr2_Chr01g0044151">
    <property type="protein sequence ID" value="CDS:HanXRQr2_Chr01g0044151.1"/>
    <property type="gene ID" value="HanXRQr2_Chr01g0044151"/>
</dbReference>